<sequence length="328" mass="34509">MNRMLRCALGVGVVAVLGVASYARAQDETFPSRPIRLLVGFAPGGGTDVVARVIAPRLSEILGQSVVVENKPGASGIVAGGMVAKAPADGYTLMMGVVSVNTILPHLFNNIPYDTATDFAPVTLTASVPHFIAVHPSVPVHSVPELIAYAKAHPGELSFPSAGSGTTPHIAGEMFKSMAGVQLLHVPYKSTGQSMPDLLAGRLQVGFDTYPTTAPYVKTGKLRALAVTGARRLAEFPDLPTVAESGLPDYRFATWYGVFAPRGTPAAIVNRLHDGIAKAMAAPDVREQLVKMGVDGTETRTPEEFAALVRADTERFGKLVKAAGVRVD</sequence>
<dbReference type="InterPro" id="IPR042100">
    <property type="entry name" value="Bug_dom1"/>
</dbReference>
<feature type="chain" id="PRO_5045468880" evidence="2">
    <location>
        <begin position="26"/>
        <end position="328"/>
    </location>
</feature>
<evidence type="ECO:0000313" key="3">
    <source>
        <dbReference type="EMBL" id="GAA0529217.1"/>
    </source>
</evidence>
<comment type="similarity">
    <text evidence="1">Belongs to the UPF0065 (bug) family.</text>
</comment>
<keyword evidence="2" id="KW-0732">Signal</keyword>
<name>A0ABN1CY44_9BURK</name>
<dbReference type="Proteomes" id="UP001501706">
    <property type="component" value="Unassembled WGS sequence"/>
</dbReference>
<dbReference type="PANTHER" id="PTHR42928">
    <property type="entry name" value="TRICARBOXYLATE-BINDING PROTEIN"/>
    <property type="match status" value="1"/>
</dbReference>
<dbReference type="Pfam" id="PF03401">
    <property type="entry name" value="TctC"/>
    <property type="match status" value="1"/>
</dbReference>
<evidence type="ECO:0000256" key="2">
    <source>
        <dbReference type="SAM" id="SignalP"/>
    </source>
</evidence>
<dbReference type="PANTHER" id="PTHR42928:SF5">
    <property type="entry name" value="BLR1237 PROTEIN"/>
    <property type="match status" value="1"/>
</dbReference>
<keyword evidence="4" id="KW-1185">Reference proteome</keyword>
<organism evidence="3 4">
    <name type="scientific">Pigmentiphaga daeguensis</name>
    <dbReference type="NCBI Taxonomy" id="414049"/>
    <lineage>
        <taxon>Bacteria</taxon>
        <taxon>Pseudomonadati</taxon>
        <taxon>Pseudomonadota</taxon>
        <taxon>Betaproteobacteria</taxon>
        <taxon>Burkholderiales</taxon>
        <taxon>Alcaligenaceae</taxon>
        <taxon>Pigmentiphaga</taxon>
    </lineage>
</organism>
<dbReference type="Gene3D" id="3.40.190.150">
    <property type="entry name" value="Bordetella uptake gene, domain 1"/>
    <property type="match status" value="1"/>
</dbReference>
<dbReference type="PIRSF" id="PIRSF017082">
    <property type="entry name" value="YflP"/>
    <property type="match status" value="1"/>
</dbReference>
<gene>
    <name evidence="3" type="ORF">GCM10009097_53410</name>
</gene>
<reference evidence="3 4" key="1">
    <citation type="journal article" date="2019" name="Int. J. Syst. Evol. Microbiol.">
        <title>The Global Catalogue of Microorganisms (GCM) 10K type strain sequencing project: providing services to taxonomists for standard genome sequencing and annotation.</title>
        <authorList>
            <consortium name="The Broad Institute Genomics Platform"/>
            <consortium name="The Broad Institute Genome Sequencing Center for Infectious Disease"/>
            <person name="Wu L."/>
            <person name="Ma J."/>
        </authorList>
    </citation>
    <scope>NUCLEOTIDE SEQUENCE [LARGE SCALE GENOMIC DNA]</scope>
    <source>
        <strain evidence="3 4">JCM 14330</strain>
    </source>
</reference>
<proteinExistence type="inferred from homology"/>
<feature type="signal peptide" evidence="2">
    <location>
        <begin position="1"/>
        <end position="25"/>
    </location>
</feature>
<protein>
    <submittedName>
        <fullName evidence="3">Tripartite tricarboxylate transporter substrate binding protein</fullName>
    </submittedName>
</protein>
<dbReference type="InterPro" id="IPR005064">
    <property type="entry name" value="BUG"/>
</dbReference>
<dbReference type="CDD" id="cd13578">
    <property type="entry name" value="PBP2_Bug27"/>
    <property type="match status" value="1"/>
</dbReference>
<comment type="caution">
    <text evidence="3">The sequence shown here is derived from an EMBL/GenBank/DDBJ whole genome shotgun (WGS) entry which is preliminary data.</text>
</comment>
<dbReference type="EMBL" id="BAAAEN010000032">
    <property type="protein sequence ID" value="GAA0529217.1"/>
    <property type="molecule type" value="Genomic_DNA"/>
</dbReference>
<dbReference type="Gene3D" id="3.40.190.10">
    <property type="entry name" value="Periplasmic binding protein-like II"/>
    <property type="match status" value="1"/>
</dbReference>
<accession>A0ABN1CY44</accession>
<dbReference type="RefSeq" id="WP_279818440.1">
    <property type="nucleotide sequence ID" value="NZ_BAAAEN010000032.1"/>
</dbReference>
<evidence type="ECO:0000313" key="4">
    <source>
        <dbReference type="Proteomes" id="UP001501706"/>
    </source>
</evidence>
<evidence type="ECO:0000256" key="1">
    <source>
        <dbReference type="ARBA" id="ARBA00006987"/>
    </source>
</evidence>
<dbReference type="SUPFAM" id="SSF53850">
    <property type="entry name" value="Periplasmic binding protein-like II"/>
    <property type="match status" value="1"/>
</dbReference>